<comment type="caution">
    <text evidence="2">The sequence shown here is derived from an EMBL/GenBank/DDBJ whole genome shotgun (WGS) entry which is preliminary data.</text>
</comment>
<dbReference type="GO" id="GO:0008168">
    <property type="term" value="F:methyltransferase activity"/>
    <property type="evidence" value="ECO:0007669"/>
    <property type="project" value="TreeGrafter"/>
</dbReference>
<evidence type="ECO:0000313" key="2">
    <source>
        <dbReference type="EMBL" id="RFU28714.1"/>
    </source>
</evidence>
<organism evidence="2 3">
    <name type="scientific">Scytalidium lignicola</name>
    <name type="common">Hyphomycete</name>
    <dbReference type="NCBI Taxonomy" id="5539"/>
    <lineage>
        <taxon>Eukaryota</taxon>
        <taxon>Fungi</taxon>
        <taxon>Dikarya</taxon>
        <taxon>Ascomycota</taxon>
        <taxon>Pezizomycotina</taxon>
        <taxon>Leotiomycetes</taxon>
        <taxon>Leotiomycetes incertae sedis</taxon>
        <taxon>Scytalidium</taxon>
    </lineage>
</organism>
<feature type="compositionally biased region" description="Basic and acidic residues" evidence="1">
    <location>
        <begin position="33"/>
        <end position="43"/>
    </location>
</feature>
<dbReference type="OMA" id="WIEIVEM"/>
<gene>
    <name evidence="2" type="ORF">B7463_g7609</name>
</gene>
<feature type="compositionally biased region" description="Acidic residues" evidence="1">
    <location>
        <begin position="1"/>
        <end position="15"/>
    </location>
</feature>
<accession>A0A3E2H5Q0</accession>
<dbReference type="Proteomes" id="UP000258309">
    <property type="component" value="Unassembled WGS sequence"/>
</dbReference>
<protein>
    <recommendedName>
        <fullName evidence="4">Methyltransferase domain-containing protein</fullName>
    </recommendedName>
</protein>
<feature type="compositionally biased region" description="Low complexity" evidence="1">
    <location>
        <begin position="141"/>
        <end position="153"/>
    </location>
</feature>
<dbReference type="STRING" id="5539.A0A3E2H5Q0"/>
<dbReference type="CDD" id="cd02440">
    <property type="entry name" value="AdoMet_MTases"/>
    <property type="match status" value="1"/>
</dbReference>
<dbReference type="Gene3D" id="3.40.50.150">
    <property type="entry name" value="Vaccinia Virus protein VP39"/>
    <property type="match status" value="1"/>
</dbReference>
<reference evidence="2 3" key="1">
    <citation type="submission" date="2018-05" db="EMBL/GenBank/DDBJ databases">
        <title>Draft genome sequence of Scytalidium lignicola DSM 105466, a ubiquitous saprotrophic fungus.</title>
        <authorList>
            <person name="Buettner E."/>
            <person name="Gebauer A.M."/>
            <person name="Hofrichter M."/>
            <person name="Liers C."/>
            <person name="Kellner H."/>
        </authorList>
    </citation>
    <scope>NUCLEOTIDE SEQUENCE [LARGE SCALE GENOMIC DNA]</scope>
    <source>
        <strain evidence="2 3">DSM 105466</strain>
    </source>
</reference>
<dbReference type="SUPFAM" id="SSF53335">
    <property type="entry name" value="S-adenosyl-L-methionine-dependent methyltransferases"/>
    <property type="match status" value="1"/>
</dbReference>
<proteinExistence type="predicted"/>
<dbReference type="PANTHER" id="PTHR43591:SF24">
    <property type="entry name" value="2-METHOXY-6-POLYPRENYL-1,4-BENZOQUINOL METHYLASE, MITOCHONDRIAL"/>
    <property type="match status" value="1"/>
</dbReference>
<feature type="region of interest" description="Disordered" evidence="1">
    <location>
        <begin position="184"/>
        <end position="249"/>
    </location>
</feature>
<evidence type="ECO:0008006" key="4">
    <source>
        <dbReference type="Google" id="ProtNLM"/>
    </source>
</evidence>
<dbReference type="PANTHER" id="PTHR43591">
    <property type="entry name" value="METHYLTRANSFERASE"/>
    <property type="match status" value="1"/>
</dbReference>
<feature type="compositionally biased region" description="Pro residues" evidence="1">
    <location>
        <begin position="93"/>
        <end position="118"/>
    </location>
</feature>
<feature type="compositionally biased region" description="Low complexity" evidence="1">
    <location>
        <begin position="184"/>
        <end position="194"/>
    </location>
</feature>
<dbReference type="AlphaFoldDB" id="A0A3E2H5Q0"/>
<feature type="non-terminal residue" evidence="2">
    <location>
        <position position="1"/>
    </location>
</feature>
<feature type="region of interest" description="Disordered" evidence="1">
    <location>
        <begin position="87"/>
        <end position="153"/>
    </location>
</feature>
<sequence length="553" mass="60889">MNDDDGDDDGDDDDEAWRAGGELDASLPSSPEWTKEKERRRGELWCSTKQTNMQKSGPKRKSVAPKAIQAKLCSALLCFALLLPRSNHRTSSPSPPPPPPPPPCRAPNPMSSPPPPTAHPGDDPLRSASPPPAAVVHTPITTPGSPNPAATTTTTATNIISSTNITSIVNTPVPIQAQDQDPVVVSASSASSSSWTEGQAAHHASQPLESGALPENDESLAEFGNGDGDSAFGGDDTATEYASLPPETGEYVFENGRRYHGYKAGRYMLPNDESEMDREDMKHHISILLTEGRLHLAPINDRPQRILDIGTGTGIWAIDMADAYPSATVIGTDLSPIQPAWHIQQLNLGIELTSCRVPPNLIFEIDDAEDEWLYTPHQTDFVHCRYLFHGIRNWPKLFQQAMRTLKPGGWIEIVEMHVIPSSYDNSLPEPSQIREFYDVLAEIGQKVGIDLAVAQKFKSMLETAGYEEVTEQVYDLPLGGWMSNDRRMREVGLFQQFQMVEGIHGIAYGLLTRIAGWSPHRVEVFLAGVRREMTDPNVHCLYKLYFVYGRAPK</sequence>
<dbReference type="Pfam" id="PF13489">
    <property type="entry name" value="Methyltransf_23"/>
    <property type="match status" value="1"/>
</dbReference>
<keyword evidence="3" id="KW-1185">Reference proteome</keyword>
<name>A0A3E2H5Q0_SCYLI</name>
<feature type="region of interest" description="Disordered" evidence="1">
    <location>
        <begin position="1"/>
        <end position="65"/>
    </location>
</feature>
<dbReference type="EMBL" id="NCSJ02000153">
    <property type="protein sequence ID" value="RFU28714.1"/>
    <property type="molecule type" value="Genomic_DNA"/>
</dbReference>
<dbReference type="OrthoDB" id="2013972at2759"/>
<dbReference type="InterPro" id="IPR029063">
    <property type="entry name" value="SAM-dependent_MTases_sf"/>
</dbReference>
<evidence type="ECO:0000256" key="1">
    <source>
        <dbReference type="SAM" id="MobiDB-lite"/>
    </source>
</evidence>
<evidence type="ECO:0000313" key="3">
    <source>
        <dbReference type="Proteomes" id="UP000258309"/>
    </source>
</evidence>
<feature type="non-terminal residue" evidence="2">
    <location>
        <position position="553"/>
    </location>
</feature>